<gene>
    <name evidence="6" type="ORF">LCGC14_0922080</name>
</gene>
<dbReference type="InterPro" id="IPR007318">
    <property type="entry name" value="Phopholipid_MeTrfase"/>
</dbReference>
<feature type="transmembrane region" description="Helical" evidence="5">
    <location>
        <begin position="116"/>
        <end position="134"/>
    </location>
</feature>
<evidence type="ECO:0000313" key="6">
    <source>
        <dbReference type="EMBL" id="KKN21762.1"/>
    </source>
</evidence>
<proteinExistence type="predicted"/>
<sequence>MNWGLVRTIIVLPGNALVFIPAAILWISGRLGFSPKFAAAGQFFFWVALVAASIGLGLCIWTATLFVKLGKGTPAPWDPPKKLVIRGPYYYVRNPMIIGVLLILLAEALLLQSWPIAAWLVVFFIGNSIYFPLVEEKSLEKRFGEDYTEYKAHVRCWVPRLRAWTGP</sequence>
<evidence type="ECO:0008006" key="7">
    <source>
        <dbReference type="Google" id="ProtNLM"/>
    </source>
</evidence>
<dbReference type="Pfam" id="PF04191">
    <property type="entry name" value="PEMT"/>
    <property type="match status" value="1"/>
</dbReference>
<dbReference type="Gene3D" id="1.20.120.1630">
    <property type="match status" value="1"/>
</dbReference>
<comment type="subcellular location">
    <subcellularLocation>
        <location evidence="1">Endomembrane system</location>
        <topology evidence="1">Multi-pass membrane protein</topology>
    </subcellularLocation>
</comment>
<comment type="caution">
    <text evidence="6">The sequence shown here is derived from an EMBL/GenBank/DDBJ whole genome shotgun (WGS) entry which is preliminary data.</text>
</comment>
<evidence type="ECO:0000256" key="2">
    <source>
        <dbReference type="ARBA" id="ARBA00022692"/>
    </source>
</evidence>
<keyword evidence="4 5" id="KW-0472">Membrane</keyword>
<evidence type="ECO:0000256" key="4">
    <source>
        <dbReference type="ARBA" id="ARBA00023136"/>
    </source>
</evidence>
<dbReference type="GO" id="GO:0012505">
    <property type="term" value="C:endomembrane system"/>
    <property type="evidence" value="ECO:0007669"/>
    <property type="project" value="UniProtKB-SubCell"/>
</dbReference>
<protein>
    <recommendedName>
        <fullName evidence="7">Steroid 5-alpha reductase C-terminal domain-containing protein</fullName>
    </recommendedName>
</protein>
<evidence type="ECO:0000256" key="1">
    <source>
        <dbReference type="ARBA" id="ARBA00004127"/>
    </source>
</evidence>
<feature type="transmembrane region" description="Helical" evidence="5">
    <location>
        <begin position="90"/>
        <end position="110"/>
    </location>
</feature>
<organism evidence="6">
    <name type="scientific">marine sediment metagenome</name>
    <dbReference type="NCBI Taxonomy" id="412755"/>
    <lineage>
        <taxon>unclassified sequences</taxon>
        <taxon>metagenomes</taxon>
        <taxon>ecological metagenomes</taxon>
    </lineage>
</organism>
<feature type="transmembrane region" description="Helical" evidence="5">
    <location>
        <begin position="9"/>
        <end position="28"/>
    </location>
</feature>
<keyword evidence="2 5" id="KW-0812">Transmembrane</keyword>
<dbReference type="EMBL" id="LAZR01003121">
    <property type="protein sequence ID" value="KKN21762.1"/>
    <property type="molecule type" value="Genomic_DNA"/>
</dbReference>
<evidence type="ECO:0000256" key="5">
    <source>
        <dbReference type="SAM" id="Phobius"/>
    </source>
</evidence>
<evidence type="ECO:0000256" key="3">
    <source>
        <dbReference type="ARBA" id="ARBA00022989"/>
    </source>
</evidence>
<name>A0A0F9PB83_9ZZZZ</name>
<dbReference type="AlphaFoldDB" id="A0A0F9PB83"/>
<accession>A0A0F9PB83</accession>
<reference evidence="6" key="1">
    <citation type="journal article" date="2015" name="Nature">
        <title>Complex archaea that bridge the gap between prokaryotes and eukaryotes.</title>
        <authorList>
            <person name="Spang A."/>
            <person name="Saw J.H."/>
            <person name="Jorgensen S.L."/>
            <person name="Zaremba-Niedzwiedzka K."/>
            <person name="Martijn J."/>
            <person name="Lind A.E."/>
            <person name="van Eijk R."/>
            <person name="Schleper C."/>
            <person name="Guy L."/>
            <person name="Ettema T.J."/>
        </authorList>
    </citation>
    <scope>NUCLEOTIDE SEQUENCE</scope>
</reference>
<keyword evidence="3 5" id="KW-1133">Transmembrane helix</keyword>
<feature type="transmembrane region" description="Helical" evidence="5">
    <location>
        <begin position="43"/>
        <end position="69"/>
    </location>
</feature>